<accession>A0A1E5Q6G4</accession>
<dbReference type="OrthoDB" id="9790650at2"/>
<dbReference type="PANTHER" id="PTHR37948:SF1">
    <property type="entry name" value="BLL5189 PROTEIN"/>
    <property type="match status" value="1"/>
</dbReference>
<keyword evidence="2" id="KW-1185">Reference proteome</keyword>
<gene>
    <name evidence="1" type="ORF">BEN30_12475</name>
</gene>
<reference evidence="2" key="1">
    <citation type="submission" date="2016-07" db="EMBL/GenBank/DDBJ databases">
        <authorList>
            <person name="Florea S."/>
            <person name="Webb J.S."/>
            <person name="Jaromczyk J."/>
            <person name="Schardl C.L."/>
        </authorList>
    </citation>
    <scope>NUCLEOTIDE SEQUENCE [LARGE SCALE GENOMIC DNA]</scope>
    <source>
        <strain evidence="2">MV-1</strain>
    </source>
</reference>
<name>A0A1E5Q6G4_9PROT</name>
<dbReference type="RefSeq" id="WP_069958408.1">
    <property type="nucleotide sequence ID" value="NZ_MCGG01000036.1"/>
</dbReference>
<dbReference type="EMBL" id="MCGG01000036">
    <property type="protein sequence ID" value="OEJ66203.1"/>
    <property type="molecule type" value="Genomic_DNA"/>
</dbReference>
<dbReference type="STRING" id="28181.BEN30_12475"/>
<dbReference type="Proteomes" id="UP000095347">
    <property type="component" value="Unassembled WGS sequence"/>
</dbReference>
<proteinExistence type="predicted"/>
<sequence length="145" mass="16705">MTELVFAPQLTPKTMLSMGVFGGGYFDEDHPPDDLPPDWFADAQLSTNGFDPSCNYFGVAAGQSRAVWLEKGWITPEDPLGWFQWYCRYTLGRRLVNVDAYQIKRWKAFGARHVPQVKKNCEPSDVFCRPRQRQALLQWAYDPLI</sequence>
<organism evidence="1 2">
    <name type="scientific">Magnetovibrio blakemorei</name>
    <dbReference type="NCBI Taxonomy" id="28181"/>
    <lineage>
        <taxon>Bacteria</taxon>
        <taxon>Pseudomonadati</taxon>
        <taxon>Pseudomonadota</taxon>
        <taxon>Alphaproteobacteria</taxon>
        <taxon>Rhodospirillales</taxon>
        <taxon>Magnetovibrionaceae</taxon>
        <taxon>Magnetovibrio</taxon>
    </lineage>
</organism>
<dbReference type="AlphaFoldDB" id="A0A1E5Q6G4"/>
<protein>
    <submittedName>
        <fullName evidence="1">Uncharacterized protein</fullName>
    </submittedName>
</protein>
<dbReference type="PANTHER" id="PTHR37948">
    <property type="entry name" value="ZGC:113208"/>
    <property type="match status" value="1"/>
</dbReference>
<evidence type="ECO:0000313" key="2">
    <source>
        <dbReference type="Proteomes" id="UP000095347"/>
    </source>
</evidence>
<comment type="caution">
    <text evidence="1">The sequence shown here is derived from an EMBL/GenBank/DDBJ whole genome shotgun (WGS) entry which is preliminary data.</text>
</comment>
<evidence type="ECO:0000313" key="1">
    <source>
        <dbReference type="EMBL" id="OEJ66203.1"/>
    </source>
</evidence>